<reference evidence="5" key="1">
    <citation type="submission" date="2016-04" db="EMBL/GenBank/DDBJ databases">
        <authorList>
            <person name="Evans L.H."/>
            <person name="Alamgir A."/>
            <person name="Owens N."/>
            <person name="Weber N.D."/>
            <person name="Virtaneva K."/>
            <person name="Barbian K."/>
            <person name="Babar A."/>
            <person name="Rosenke K."/>
        </authorList>
    </citation>
    <scope>NUCLEOTIDE SEQUENCE [LARGE SCALE GENOMIC DNA]</scope>
    <source>
        <strain evidence="5">CBS 101.48</strain>
    </source>
</reference>
<dbReference type="InterPro" id="IPR045247">
    <property type="entry name" value="Oye-like"/>
</dbReference>
<evidence type="ECO:0000256" key="2">
    <source>
        <dbReference type="ARBA" id="ARBA00005979"/>
    </source>
</evidence>
<name>A0A168LWG0_ABSGL</name>
<dbReference type="SUPFAM" id="SSF51395">
    <property type="entry name" value="FMN-linked oxidoreductases"/>
    <property type="match status" value="1"/>
</dbReference>
<dbReference type="Gene3D" id="3.20.20.70">
    <property type="entry name" value="Aldolase class I"/>
    <property type="match status" value="1"/>
</dbReference>
<dbReference type="EMBL" id="LT551876">
    <property type="protein sequence ID" value="SAL97616.1"/>
    <property type="molecule type" value="Genomic_DNA"/>
</dbReference>
<keyword evidence="6" id="KW-1185">Reference proteome</keyword>
<gene>
    <name evidence="5" type="primary">ABSGL_03121.1 scaffold 4229</name>
</gene>
<dbReference type="Proteomes" id="UP000078561">
    <property type="component" value="Unassembled WGS sequence"/>
</dbReference>
<evidence type="ECO:0000256" key="1">
    <source>
        <dbReference type="ARBA" id="ARBA00001917"/>
    </source>
</evidence>
<evidence type="ECO:0000256" key="3">
    <source>
        <dbReference type="ARBA" id="ARBA00023002"/>
    </source>
</evidence>
<dbReference type="CDD" id="cd02933">
    <property type="entry name" value="OYE_like_FMN"/>
    <property type="match status" value="1"/>
</dbReference>
<accession>A0A168LWG0</accession>
<sequence>MPSSTTPALFTPIKIGQHVLKHRVVLAPLTRFRSSPTGVPSDIVPQYYEQRATEGGLLITEATAISPYAGGYPGTPGVHSEEQIEEWKKTTAAVHKAGGVIFMQIWHLGRASFSFTQPNGETVVSASAIGIEGLSPLGAPHEVPRALTVDEIKTITGDYAQAAKNAIAAGFDGVEIHSANGYLLDQFINTSSNKRTDNYGGSIENRTRFSLEVVDAVAKAIGDEKTAVRYSPWSGFQDMKDDTPVETWSHITRELEKNHPNLAYIHFTEPRTSLREDGPLAAPTEGKVDTLDPFRALWSGPFISAGNYTYDVQSAYDRAETSPNNLVAVGRAFIANPDLVERFRNHWKLTPYNRDTFYSPGPVGYVDYPYYNAADSK</sequence>
<dbReference type="Pfam" id="PF00724">
    <property type="entry name" value="Oxidored_FMN"/>
    <property type="match status" value="1"/>
</dbReference>
<proteinExistence type="inferred from homology"/>
<dbReference type="InterPro" id="IPR013785">
    <property type="entry name" value="Aldolase_TIM"/>
</dbReference>
<comment type="cofactor">
    <cofactor evidence="1">
        <name>FMN</name>
        <dbReference type="ChEBI" id="CHEBI:58210"/>
    </cofactor>
</comment>
<dbReference type="FunCoup" id="A0A168LWG0">
    <property type="interactions" value="336"/>
</dbReference>
<dbReference type="GO" id="GO:0005829">
    <property type="term" value="C:cytosol"/>
    <property type="evidence" value="ECO:0007669"/>
    <property type="project" value="UniProtKB-ARBA"/>
</dbReference>
<keyword evidence="3" id="KW-0560">Oxidoreductase</keyword>
<feature type="domain" description="NADH:flavin oxidoreductase/NADH oxidase N-terminal" evidence="4">
    <location>
        <begin position="9"/>
        <end position="346"/>
    </location>
</feature>
<protein>
    <recommendedName>
        <fullName evidence="4">NADH:flavin oxidoreductase/NADH oxidase N-terminal domain-containing protein</fullName>
    </recommendedName>
</protein>
<dbReference type="PANTHER" id="PTHR22893">
    <property type="entry name" value="NADH OXIDOREDUCTASE-RELATED"/>
    <property type="match status" value="1"/>
</dbReference>
<dbReference type="InterPro" id="IPR001155">
    <property type="entry name" value="OxRdtase_FMN_N"/>
</dbReference>
<organism evidence="5">
    <name type="scientific">Absidia glauca</name>
    <name type="common">Pin mould</name>
    <dbReference type="NCBI Taxonomy" id="4829"/>
    <lineage>
        <taxon>Eukaryota</taxon>
        <taxon>Fungi</taxon>
        <taxon>Fungi incertae sedis</taxon>
        <taxon>Mucoromycota</taxon>
        <taxon>Mucoromycotina</taxon>
        <taxon>Mucoromycetes</taxon>
        <taxon>Mucorales</taxon>
        <taxon>Cunninghamellaceae</taxon>
        <taxon>Absidia</taxon>
    </lineage>
</organism>
<dbReference type="GO" id="GO:0016628">
    <property type="term" value="F:oxidoreductase activity, acting on the CH-CH group of donors, NAD or NADP as acceptor"/>
    <property type="evidence" value="ECO:0007669"/>
    <property type="project" value="UniProtKB-ARBA"/>
</dbReference>
<comment type="similarity">
    <text evidence="2">Belongs to the NADH:flavin oxidoreductase/NADH oxidase family.</text>
</comment>
<evidence type="ECO:0000259" key="4">
    <source>
        <dbReference type="Pfam" id="PF00724"/>
    </source>
</evidence>
<dbReference type="GO" id="GO:0010181">
    <property type="term" value="F:FMN binding"/>
    <property type="evidence" value="ECO:0007669"/>
    <property type="project" value="InterPro"/>
</dbReference>
<dbReference type="PANTHER" id="PTHR22893:SF91">
    <property type="entry name" value="NADPH DEHYDROGENASE 2-RELATED"/>
    <property type="match status" value="1"/>
</dbReference>
<dbReference type="InParanoid" id="A0A168LWG0"/>
<dbReference type="OrthoDB" id="276546at2759"/>
<evidence type="ECO:0000313" key="5">
    <source>
        <dbReference type="EMBL" id="SAL97616.1"/>
    </source>
</evidence>
<dbReference type="FunFam" id="3.20.20.70:FF:000059">
    <property type="entry name" value="N-ethylmaleimide reductase, FMN-linked"/>
    <property type="match status" value="1"/>
</dbReference>
<dbReference type="STRING" id="4829.A0A168LWG0"/>
<evidence type="ECO:0000313" key="6">
    <source>
        <dbReference type="Proteomes" id="UP000078561"/>
    </source>
</evidence>
<dbReference type="OMA" id="DPFRKIW"/>
<dbReference type="AlphaFoldDB" id="A0A168LWG0"/>